<name>A0ABX0SAT3_9ACTN</name>
<dbReference type="RefSeq" id="WP_167163905.1">
    <property type="nucleotide sequence ID" value="NZ_BAAAOO010000012.1"/>
</dbReference>
<evidence type="ECO:0000313" key="1">
    <source>
        <dbReference type="EMBL" id="NIH55497.1"/>
    </source>
</evidence>
<comment type="caution">
    <text evidence="1">The sequence shown here is derived from an EMBL/GenBank/DDBJ whole genome shotgun (WGS) entry which is preliminary data.</text>
</comment>
<dbReference type="EMBL" id="JAAMOZ010000001">
    <property type="protein sequence ID" value="NIH55497.1"/>
    <property type="molecule type" value="Genomic_DNA"/>
</dbReference>
<sequence length="83" mass="9100">MRVTDGRLSVLSVDQQALEERSFRSIAADLIELVNSALEEYERLNLAELSRVNAGFGAVLGSLGQLQADLHAAYRNDIRRLGG</sequence>
<proteinExistence type="predicted"/>
<accession>A0ABX0SAT3</accession>
<keyword evidence="2" id="KW-1185">Reference proteome</keyword>
<dbReference type="Proteomes" id="UP000749311">
    <property type="component" value="Unassembled WGS sequence"/>
</dbReference>
<gene>
    <name evidence="1" type="ORF">FB473_000142</name>
</gene>
<organism evidence="1 2">
    <name type="scientific">Brooklawnia cerclae</name>
    <dbReference type="NCBI Taxonomy" id="349934"/>
    <lineage>
        <taxon>Bacteria</taxon>
        <taxon>Bacillati</taxon>
        <taxon>Actinomycetota</taxon>
        <taxon>Actinomycetes</taxon>
        <taxon>Propionibacteriales</taxon>
        <taxon>Propionibacteriaceae</taxon>
        <taxon>Brooklawnia</taxon>
    </lineage>
</organism>
<reference evidence="1 2" key="1">
    <citation type="submission" date="2020-02" db="EMBL/GenBank/DDBJ databases">
        <title>Sequencing the genomes of 1000 actinobacteria strains.</title>
        <authorList>
            <person name="Klenk H.-P."/>
        </authorList>
    </citation>
    <scope>NUCLEOTIDE SEQUENCE [LARGE SCALE GENOMIC DNA]</scope>
    <source>
        <strain evidence="1 2">DSM 19609</strain>
    </source>
</reference>
<evidence type="ECO:0000313" key="2">
    <source>
        <dbReference type="Proteomes" id="UP000749311"/>
    </source>
</evidence>
<protein>
    <submittedName>
        <fullName evidence="1">Uncharacterized protein</fullName>
    </submittedName>
</protein>